<dbReference type="Proteomes" id="UP000789366">
    <property type="component" value="Unassembled WGS sequence"/>
</dbReference>
<accession>A0ACA9QAA5</accession>
<proteinExistence type="predicted"/>
<name>A0ACA9QAA5_9GLOM</name>
<evidence type="ECO:0000313" key="1">
    <source>
        <dbReference type="EMBL" id="CAG8742380.1"/>
    </source>
</evidence>
<evidence type="ECO:0000313" key="2">
    <source>
        <dbReference type="Proteomes" id="UP000789366"/>
    </source>
</evidence>
<dbReference type="EMBL" id="CAJVPW010038534">
    <property type="protein sequence ID" value="CAG8742380.1"/>
    <property type="molecule type" value="Genomic_DNA"/>
</dbReference>
<feature type="non-terminal residue" evidence="1">
    <location>
        <position position="1"/>
    </location>
</feature>
<sequence>NEITNKILRVANEYDDAKTIFKKVKEFTKNEEILKKIDEKISKRKHRTIKITKSELKKILDKNEKVLVLLIMNSNYITSIATTFEQYKIVVVITEEELIKLQNLLLNE</sequence>
<reference evidence="1" key="1">
    <citation type="submission" date="2021-06" db="EMBL/GenBank/DDBJ databases">
        <authorList>
            <person name="Kallberg Y."/>
            <person name="Tangrot J."/>
            <person name="Rosling A."/>
        </authorList>
    </citation>
    <scope>NUCLEOTIDE SEQUENCE</scope>
    <source>
        <strain evidence="1">28 12/20/2015</strain>
    </source>
</reference>
<gene>
    <name evidence="1" type="ORF">SPELUC_LOCUS13906</name>
</gene>
<feature type="non-terminal residue" evidence="1">
    <location>
        <position position="108"/>
    </location>
</feature>
<keyword evidence="2" id="KW-1185">Reference proteome</keyword>
<comment type="caution">
    <text evidence="1">The sequence shown here is derived from an EMBL/GenBank/DDBJ whole genome shotgun (WGS) entry which is preliminary data.</text>
</comment>
<organism evidence="1 2">
    <name type="scientific">Cetraspora pellucida</name>
    <dbReference type="NCBI Taxonomy" id="1433469"/>
    <lineage>
        <taxon>Eukaryota</taxon>
        <taxon>Fungi</taxon>
        <taxon>Fungi incertae sedis</taxon>
        <taxon>Mucoromycota</taxon>
        <taxon>Glomeromycotina</taxon>
        <taxon>Glomeromycetes</taxon>
        <taxon>Diversisporales</taxon>
        <taxon>Gigasporaceae</taxon>
        <taxon>Cetraspora</taxon>
    </lineage>
</organism>
<protein>
    <submittedName>
        <fullName evidence="1">3933_t:CDS:1</fullName>
    </submittedName>
</protein>